<proteinExistence type="predicted"/>
<evidence type="ECO:0000313" key="1">
    <source>
        <dbReference type="EMBL" id="MCS4558086.1"/>
    </source>
</evidence>
<gene>
    <name evidence="1" type="ORF">L9G74_16740</name>
</gene>
<organism evidence="1 2">
    <name type="scientific">Shewanella electrica</name>
    <dbReference type="NCBI Taxonomy" id="515560"/>
    <lineage>
        <taxon>Bacteria</taxon>
        <taxon>Pseudomonadati</taxon>
        <taxon>Pseudomonadota</taxon>
        <taxon>Gammaproteobacteria</taxon>
        <taxon>Alteromonadales</taxon>
        <taxon>Shewanellaceae</taxon>
        <taxon>Shewanella</taxon>
    </lineage>
</organism>
<reference evidence="2" key="1">
    <citation type="submission" date="2023-07" db="EMBL/GenBank/DDBJ databases">
        <title>Shewanella mangrovi sp. nov., an acetaldehyde- degrading bacterium isolated from mangrove sediment.</title>
        <authorList>
            <person name="Liu Y."/>
        </authorList>
    </citation>
    <scope>NUCLEOTIDE SEQUENCE [LARGE SCALE GENOMIC DNA]</scope>
    <source>
        <strain evidence="2">C32</strain>
    </source>
</reference>
<dbReference type="Proteomes" id="UP001201549">
    <property type="component" value="Unassembled WGS sequence"/>
</dbReference>
<protein>
    <submittedName>
        <fullName evidence="1">Uncharacterized protein</fullName>
    </submittedName>
</protein>
<dbReference type="EMBL" id="JAKOGG010000016">
    <property type="protein sequence ID" value="MCS4558086.1"/>
    <property type="molecule type" value="Genomic_DNA"/>
</dbReference>
<comment type="caution">
    <text evidence="1">The sequence shown here is derived from an EMBL/GenBank/DDBJ whole genome shotgun (WGS) entry which is preliminary data.</text>
</comment>
<dbReference type="RefSeq" id="WP_238897726.1">
    <property type="nucleotide sequence ID" value="NZ_JAKOGG010000016.1"/>
</dbReference>
<sequence>MNDINIKSKALSDISLGKLHFDVARQYGLPTKTIFMWTAEQKSAANMPEHGFAAWISALKRLVSM</sequence>
<name>A0ABT2FP12_9GAMM</name>
<evidence type="ECO:0000313" key="2">
    <source>
        <dbReference type="Proteomes" id="UP001201549"/>
    </source>
</evidence>
<keyword evidence="2" id="KW-1185">Reference proteome</keyword>
<accession>A0ABT2FP12</accession>